<dbReference type="Pfam" id="PF12675">
    <property type="entry name" value="DUF3795"/>
    <property type="match status" value="1"/>
</dbReference>
<dbReference type="EMBL" id="JAHQCX010000002">
    <property type="protein sequence ID" value="MBU9725152.1"/>
    <property type="molecule type" value="Genomic_DNA"/>
</dbReference>
<organism evidence="1 2">
    <name type="scientific">Diplocloster modestus</name>
    <dbReference type="NCBI Taxonomy" id="2850322"/>
    <lineage>
        <taxon>Bacteria</taxon>
        <taxon>Bacillati</taxon>
        <taxon>Bacillota</taxon>
        <taxon>Clostridia</taxon>
        <taxon>Lachnospirales</taxon>
        <taxon>Lachnospiraceae</taxon>
        <taxon>Diplocloster</taxon>
    </lineage>
</organism>
<evidence type="ECO:0000313" key="1">
    <source>
        <dbReference type="EMBL" id="MBU9725152.1"/>
    </source>
</evidence>
<protein>
    <submittedName>
        <fullName evidence="1">DUF3795 domain-containing protein</fullName>
    </submittedName>
</protein>
<proteinExistence type="predicted"/>
<dbReference type="Proteomes" id="UP001314681">
    <property type="component" value="Unassembled WGS sequence"/>
</dbReference>
<gene>
    <name evidence="1" type="ORF">KTH90_03905</name>
</gene>
<evidence type="ECO:0000313" key="2">
    <source>
        <dbReference type="Proteomes" id="UP001314681"/>
    </source>
</evidence>
<name>A0ABS6K3P7_9FIRM</name>
<reference evidence="1 2" key="1">
    <citation type="submission" date="2021-06" db="EMBL/GenBank/DDBJ databases">
        <title>Description of novel taxa of the family Lachnospiraceae.</title>
        <authorList>
            <person name="Chaplin A.V."/>
            <person name="Sokolova S.R."/>
            <person name="Pikina A.P."/>
            <person name="Korzhanova M."/>
            <person name="Belova V."/>
            <person name="Korostin D."/>
            <person name="Efimov B.A."/>
        </authorList>
    </citation>
    <scope>NUCLEOTIDE SEQUENCE [LARGE SCALE GENOMIC DNA]</scope>
    <source>
        <strain evidence="1 2">ASD4241</strain>
    </source>
</reference>
<dbReference type="InterPro" id="IPR024227">
    <property type="entry name" value="DUF3795"/>
</dbReference>
<comment type="caution">
    <text evidence="1">The sequence shown here is derived from an EMBL/GenBank/DDBJ whole genome shotgun (WGS) entry which is preliminary data.</text>
</comment>
<dbReference type="RefSeq" id="WP_158349807.1">
    <property type="nucleotide sequence ID" value="NZ_JAHQCX010000002.1"/>
</dbReference>
<keyword evidence="2" id="KW-1185">Reference proteome</keyword>
<accession>A0ABS6K3P7</accession>
<sequence length="156" mass="18038">MRMPVEPIEPEMFAPCGMNCKVCYKHCYHKKPCDGCLKSDRGKPEHCRKCRIKDCIRKKGLSYCFECAEYPCKQIKYLEKSYRTRYGASLMDNSQSVKEKGLEAFMEQQKANYTCPECGGIISIHDMECSECQRKVHKAIQRSGWNGRRVGERSDG</sequence>